<reference evidence="3 4" key="1">
    <citation type="submission" date="2011-11" db="EMBL/GenBank/DDBJ databases">
        <title>Improved High-Quality Draft sequence of Beggiatoa alba B18lD.</title>
        <authorList>
            <consortium name="US DOE Joint Genome Institute"/>
            <person name="Lucas S."/>
            <person name="Han J."/>
            <person name="Lapidus A."/>
            <person name="Cheng J.-F."/>
            <person name="Goodwin L."/>
            <person name="Pitluck S."/>
            <person name="Peters L."/>
            <person name="Mikhailova N."/>
            <person name="Held B."/>
            <person name="Detter J.C."/>
            <person name="Han C."/>
            <person name="Tapia R."/>
            <person name="Land M."/>
            <person name="Hauser L."/>
            <person name="Kyrpides N."/>
            <person name="Ivanova N."/>
            <person name="Pagani I."/>
            <person name="Samuel K."/>
            <person name="Teske A."/>
            <person name="Mueller J."/>
            <person name="Woyke T."/>
        </authorList>
    </citation>
    <scope>NUCLEOTIDE SEQUENCE [LARGE SCALE GENOMIC DNA]</scope>
    <source>
        <strain evidence="3 4">B18LD</strain>
    </source>
</reference>
<evidence type="ECO:0000313" key="4">
    <source>
        <dbReference type="Proteomes" id="UP000005744"/>
    </source>
</evidence>
<feature type="transmembrane region" description="Helical" evidence="2">
    <location>
        <begin position="20"/>
        <end position="43"/>
    </location>
</feature>
<dbReference type="InterPro" id="IPR012902">
    <property type="entry name" value="N_methyl_site"/>
</dbReference>
<dbReference type="eggNOG" id="COG2165">
    <property type="taxonomic scope" value="Bacteria"/>
</dbReference>
<keyword evidence="2" id="KW-0812">Transmembrane</keyword>
<sequence>MINRILTLHTLKQKIRGFTLLELAIFVLALALLLSSILMPLAMQVEQQYRNETRTQLEQIQLALIGYVLLNGYFPCSDSDYPPDGVENRQVSGNCVALEGYLPYAQLGTVDKDAWGRPFRFRTRNPYVQTTGMNWGSASDIVIRTVSGQQVTNTTDTDVLALIFSCGRNGRPDPTSTIVLPQSNDSDGITNSDSVCRNGGSNNDYVADAMTETFDDIVVWISKNTLAYHVTQAKIYTNN</sequence>
<dbReference type="RefSeq" id="WP_002689849.1">
    <property type="nucleotide sequence ID" value="NZ_JH600070.1"/>
</dbReference>
<dbReference type="STRING" id="395493.BegalDRAFT_2125"/>
<dbReference type="AlphaFoldDB" id="I3CH97"/>
<evidence type="ECO:0000256" key="2">
    <source>
        <dbReference type="SAM" id="Phobius"/>
    </source>
</evidence>
<evidence type="ECO:0000313" key="3">
    <source>
        <dbReference type="EMBL" id="EIJ42990.1"/>
    </source>
</evidence>
<keyword evidence="2" id="KW-0472">Membrane</keyword>
<keyword evidence="2" id="KW-1133">Transmembrane helix</keyword>
<dbReference type="EMBL" id="JH600070">
    <property type="protein sequence ID" value="EIJ42990.1"/>
    <property type="molecule type" value="Genomic_DNA"/>
</dbReference>
<proteinExistence type="predicted"/>
<protein>
    <submittedName>
        <fullName evidence="3">Type II secretory pathway, pseudopilin PulG</fullName>
    </submittedName>
</protein>
<dbReference type="PROSITE" id="PS00409">
    <property type="entry name" value="PROKAR_NTER_METHYL"/>
    <property type="match status" value="1"/>
</dbReference>
<feature type="region of interest" description="Disordered" evidence="1">
    <location>
        <begin position="174"/>
        <end position="193"/>
    </location>
</feature>
<keyword evidence="4" id="KW-1185">Reference proteome</keyword>
<name>I3CH97_9GAMM</name>
<accession>I3CH97</accession>
<dbReference type="InterPro" id="IPR045584">
    <property type="entry name" value="Pilin-like"/>
</dbReference>
<dbReference type="Gene3D" id="3.30.700.10">
    <property type="entry name" value="Glycoprotein, Type 4 Pilin"/>
    <property type="match status" value="1"/>
</dbReference>
<dbReference type="Proteomes" id="UP000005744">
    <property type="component" value="Unassembled WGS sequence"/>
</dbReference>
<gene>
    <name evidence="3" type="ORF">BegalDRAFT_2125</name>
</gene>
<evidence type="ECO:0000256" key="1">
    <source>
        <dbReference type="SAM" id="MobiDB-lite"/>
    </source>
</evidence>
<organism evidence="3 4">
    <name type="scientific">Beggiatoa alba B18LD</name>
    <dbReference type="NCBI Taxonomy" id="395493"/>
    <lineage>
        <taxon>Bacteria</taxon>
        <taxon>Pseudomonadati</taxon>
        <taxon>Pseudomonadota</taxon>
        <taxon>Gammaproteobacteria</taxon>
        <taxon>Thiotrichales</taxon>
        <taxon>Thiotrichaceae</taxon>
        <taxon>Beggiatoa</taxon>
    </lineage>
</organism>
<dbReference type="HOGENOM" id="CLU_098182_0_0_6"/>
<dbReference type="OrthoDB" id="7067387at2"/>
<dbReference type="SUPFAM" id="SSF54523">
    <property type="entry name" value="Pili subunits"/>
    <property type="match status" value="1"/>
</dbReference>